<keyword evidence="3" id="KW-1185">Reference proteome</keyword>
<protein>
    <submittedName>
        <fullName evidence="2">Uncharacterized protein</fullName>
    </submittedName>
</protein>
<evidence type="ECO:0000256" key="1">
    <source>
        <dbReference type="SAM" id="MobiDB-lite"/>
    </source>
</evidence>
<accession>A0AA40HP98</accession>
<organism evidence="2 3">
    <name type="scientific">Cnephaeus nilssonii</name>
    <name type="common">Northern bat</name>
    <name type="synonym">Eptesicus nilssonii</name>
    <dbReference type="NCBI Taxonomy" id="3371016"/>
    <lineage>
        <taxon>Eukaryota</taxon>
        <taxon>Metazoa</taxon>
        <taxon>Chordata</taxon>
        <taxon>Craniata</taxon>
        <taxon>Vertebrata</taxon>
        <taxon>Euteleostomi</taxon>
        <taxon>Mammalia</taxon>
        <taxon>Eutheria</taxon>
        <taxon>Laurasiatheria</taxon>
        <taxon>Chiroptera</taxon>
        <taxon>Yangochiroptera</taxon>
        <taxon>Vespertilionidae</taxon>
        <taxon>Cnephaeus</taxon>
    </lineage>
</organism>
<sequence length="160" mass="17404">MQEVVLGPYSPGRKAFGKCSQPLRHLGALSQAGPRRQHQGWACCDLAPGVAARSGDHGTTYSLSCCSRQAQETPSGVDHSSQKPGQTQESVTEVGAVPCRAPHGLEGARPRTPHQYLLRRPQGPCWKSHHEPRFGWEAKASSCTQVAQCASCHAEPWKRR</sequence>
<feature type="region of interest" description="Disordered" evidence="1">
    <location>
        <begin position="71"/>
        <end position="114"/>
    </location>
</feature>
<reference evidence="2" key="1">
    <citation type="submission" date="2023-06" db="EMBL/GenBank/DDBJ databases">
        <title>Reference genome for the Northern bat (Eptesicus nilssonii), a most northern bat species.</title>
        <authorList>
            <person name="Laine V.N."/>
            <person name="Pulliainen A.T."/>
            <person name="Lilley T.M."/>
        </authorList>
    </citation>
    <scope>NUCLEOTIDE SEQUENCE</scope>
    <source>
        <strain evidence="2">BLF_Eptnil</strain>
        <tissue evidence="2">Kidney</tissue>
    </source>
</reference>
<dbReference type="AlphaFoldDB" id="A0AA40HP98"/>
<feature type="compositionally biased region" description="Polar residues" evidence="1">
    <location>
        <begin position="71"/>
        <end position="91"/>
    </location>
</feature>
<dbReference type="EMBL" id="JAULJE010000015">
    <property type="protein sequence ID" value="KAK1334326.1"/>
    <property type="molecule type" value="Genomic_DNA"/>
</dbReference>
<proteinExistence type="predicted"/>
<comment type="caution">
    <text evidence="2">The sequence shown here is derived from an EMBL/GenBank/DDBJ whole genome shotgun (WGS) entry which is preliminary data.</text>
</comment>
<name>A0AA40HP98_CNENI</name>
<dbReference type="Proteomes" id="UP001177744">
    <property type="component" value="Unassembled WGS sequence"/>
</dbReference>
<gene>
    <name evidence="2" type="ORF">QTO34_005330</name>
</gene>
<evidence type="ECO:0000313" key="2">
    <source>
        <dbReference type="EMBL" id="KAK1334326.1"/>
    </source>
</evidence>
<evidence type="ECO:0000313" key="3">
    <source>
        <dbReference type="Proteomes" id="UP001177744"/>
    </source>
</evidence>